<feature type="compositionally biased region" description="Polar residues" evidence="1">
    <location>
        <begin position="17"/>
        <end position="29"/>
    </location>
</feature>
<dbReference type="PANTHER" id="PTHR34611">
    <property type="match status" value="1"/>
</dbReference>
<keyword evidence="4" id="KW-1185">Reference proteome</keyword>
<organism evidence="3 4">
    <name type="scientific">Lactobacillus porci</name>
    <dbReference type="NCBI Taxonomy" id="2012477"/>
    <lineage>
        <taxon>Bacteria</taxon>
        <taxon>Bacillati</taxon>
        <taxon>Bacillota</taxon>
        <taxon>Bacilli</taxon>
        <taxon>Lactobacillales</taxon>
        <taxon>Lactobacillaceae</taxon>
        <taxon>Lactobacillus</taxon>
    </lineage>
</organism>
<accession>A0A6A8MER0</accession>
<evidence type="ECO:0000313" key="3">
    <source>
        <dbReference type="EMBL" id="MST87287.1"/>
    </source>
</evidence>
<gene>
    <name evidence="3" type="ORF">FYJ62_06480</name>
</gene>
<dbReference type="Pfam" id="PF04754">
    <property type="entry name" value="Transposase_31"/>
    <property type="match status" value="1"/>
</dbReference>
<dbReference type="InterPro" id="IPR006842">
    <property type="entry name" value="Transposase_31"/>
</dbReference>
<protein>
    <recommendedName>
        <fullName evidence="2">Transposase (putative) YhgA-like domain-containing protein</fullName>
    </recommendedName>
</protein>
<dbReference type="Proteomes" id="UP000438120">
    <property type="component" value="Unassembled WGS sequence"/>
</dbReference>
<sequence>MPKRNLHARRGQRAKSGYSTYQRGRTHGSNDMAQKTLLGKNEIFADVLNGFIFKGKQVIKAEMLQDTNTTSIYKADGKIHSQDRDVAKLLTIGSKKVVILLVGIENQTRPDKNMAARVMSYDAAAYRYQLTKSKELYPVLTVVVYYGKEAWNYSRSLRENINMQVLPKEMRPLISDYEIKAFFRISDLSKQEINNRFKSAFFYVAEYFVQTNAGEEYHPSAKDVTVEDLQLVLDMMNAMSGSQVFEEAANTLNERKEDEVTNMTKVLNPYTQVRVDRAIKETTERVARETTERVTREVTKEVSKETTEKVTTHNLISLIKSASLTPDKAMDLLGIPEAERPLYRKLLQKNSH</sequence>
<dbReference type="PANTHER" id="PTHR34611:SF2">
    <property type="entry name" value="INACTIVE RECOMBINATION-PROMOTING NUCLEASE-LIKE PROTEIN RPNE-RELATED"/>
    <property type="match status" value="1"/>
</dbReference>
<comment type="caution">
    <text evidence="3">The sequence shown here is derived from an EMBL/GenBank/DDBJ whole genome shotgun (WGS) entry which is preliminary data.</text>
</comment>
<evidence type="ECO:0000313" key="4">
    <source>
        <dbReference type="Proteomes" id="UP000438120"/>
    </source>
</evidence>
<evidence type="ECO:0000259" key="2">
    <source>
        <dbReference type="Pfam" id="PF04754"/>
    </source>
</evidence>
<dbReference type="RefSeq" id="WP_154548903.1">
    <property type="nucleotide sequence ID" value="NZ_VUMX01000015.1"/>
</dbReference>
<dbReference type="OrthoDB" id="1938915at2"/>
<name>A0A6A8MER0_9LACO</name>
<feature type="domain" description="Transposase (putative) YhgA-like" evidence="2">
    <location>
        <begin position="101"/>
        <end position="194"/>
    </location>
</feature>
<feature type="region of interest" description="Disordered" evidence="1">
    <location>
        <begin position="1"/>
        <end position="29"/>
    </location>
</feature>
<dbReference type="AlphaFoldDB" id="A0A6A8MER0"/>
<proteinExistence type="predicted"/>
<evidence type="ECO:0000256" key="1">
    <source>
        <dbReference type="SAM" id="MobiDB-lite"/>
    </source>
</evidence>
<reference evidence="3 4" key="1">
    <citation type="submission" date="2019-08" db="EMBL/GenBank/DDBJ databases">
        <title>In-depth cultivation of the pig gut microbiome towards novel bacterial diversity and tailored functional studies.</title>
        <authorList>
            <person name="Wylensek D."/>
            <person name="Hitch T.C.A."/>
            <person name="Clavel T."/>
        </authorList>
    </citation>
    <scope>NUCLEOTIDE SEQUENCE [LARGE SCALE GENOMIC DNA]</scope>
    <source>
        <strain evidence="3 4">Bifido-178-WT-2B</strain>
    </source>
</reference>
<dbReference type="EMBL" id="VUMX01000015">
    <property type="protein sequence ID" value="MST87287.1"/>
    <property type="molecule type" value="Genomic_DNA"/>
</dbReference>
<dbReference type="InterPro" id="IPR051699">
    <property type="entry name" value="Rpn/YhgA-like_nuclease"/>
</dbReference>
<feature type="compositionally biased region" description="Basic residues" evidence="1">
    <location>
        <begin position="1"/>
        <end position="13"/>
    </location>
</feature>